<name>A0A0A9HT52_ARUDO</name>
<feature type="region of interest" description="Disordered" evidence="1">
    <location>
        <begin position="38"/>
        <end position="136"/>
    </location>
</feature>
<evidence type="ECO:0000313" key="2">
    <source>
        <dbReference type="EMBL" id="JAE38051.1"/>
    </source>
</evidence>
<sequence>MWIWSAGTTTPATTSSSGCPWRSRRRCLRGASWTSASSCAASCRTPGPPCAGAPTTCSRRPRRRRRRSTSKWRTRTRTTGAGSDLRTWTRRAASTPSPRRGPAPTSPPRRPPRSPPPPSCSAAPTRPTRPGCSTPP</sequence>
<reference evidence="2" key="2">
    <citation type="journal article" date="2015" name="Data Brief">
        <title>Shoot transcriptome of the giant reed, Arundo donax.</title>
        <authorList>
            <person name="Barrero R.A."/>
            <person name="Guerrero F.D."/>
            <person name="Moolhuijzen P."/>
            <person name="Goolsby J.A."/>
            <person name="Tidwell J."/>
            <person name="Bellgard S.E."/>
            <person name="Bellgard M.I."/>
        </authorList>
    </citation>
    <scope>NUCLEOTIDE SEQUENCE</scope>
    <source>
        <tissue evidence="2">Shoot tissue taken approximately 20 cm above the soil surface</tissue>
    </source>
</reference>
<proteinExistence type="predicted"/>
<organism evidence="2">
    <name type="scientific">Arundo donax</name>
    <name type="common">Giant reed</name>
    <name type="synonym">Donax arundinaceus</name>
    <dbReference type="NCBI Taxonomy" id="35708"/>
    <lineage>
        <taxon>Eukaryota</taxon>
        <taxon>Viridiplantae</taxon>
        <taxon>Streptophyta</taxon>
        <taxon>Embryophyta</taxon>
        <taxon>Tracheophyta</taxon>
        <taxon>Spermatophyta</taxon>
        <taxon>Magnoliopsida</taxon>
        <taxon>Liliopsida</taxon>
        <taxon>Poales</taxon>
        <taxon>Poaceae</taxon>
        <taxon>PACMAD clade</taxon>
        <taxon>Arundinoideae</taxon>
        <taxon>Arundineae</taxon>
        <taxon>Arundo</taxon>
    </lineage>
</organism>
<feature type="compositionally biased region" description="Pro residues" evidence="1">
    <location>
        <begin position="99"/>
        <end position="119"/>
    </location>
</feature>
<feature type="region of interest" description="Disordered" evidence="1">
    <location>
        <begin position="1"/>
        <end position="21"/>
    </location>
</feature>
<dbReference type="AlphaFoldDB" id="A0A0A9HT52"/>
<accession>A0A0A9HT52</accession>
<feature type="compositionally biased region" description="Low complexity" evidence="1">
    <location>
        <begin position="1"/>
        <end position="18"/>
    </location>
</feature>
<protein>
    <submittedName>
        <fullName evidence="2">GUN19</fullName>
    </submittedName>
</protein>
<evidence type="ECO:0000256" key="1">
    <source>
        <dbReference type="SAM" id="MobiDB-lite"/>
    </source>
</evidence>
<reference evidence="2" key="1">
    <citation type="submission" date="2014-09" db="EMBL/GenBank/DDBJ databases">
        <authorList>
            <person name="Magalhaes I.L.F."/>
            <person name="Oliveira U."/>
            <person name="Santos F.R."/>
            <person name="Vidigal T.H.D.A."/>
            <person name="Brescovit A.D."/>
            <person name="Santos A.J."/>
        </authorList>
    </citation>
    <scope>NUCLEOTIDE SEQUENCE</scope>
    <source>
        <tissue evidence="2">Shoot tissue taken approximately 20 cm above the soil surface</tissue>
    </source>
</reference>
<feature type="compositionally biased region" description="Basic residues" evidence="1">
    <location>
        <begin position="59"/>
        <end position="76"/>
    </location>
</feature>
<dbReference type="EMBL" id="GBRH01159845">
    <property type="protein sequence ID" value="JAE38051.1"/>
    <property type="molecule type" value="Transcribed_RNA"/>
</dbReference>